<dbReference type="Proteomes" id="UP001212152">
    <property type="component" value="Unassembled WGS sequence"/>
</dbReference>
<gene>
    <name evidence="1" type="ORF">HDU87_005944</name>
</gene>
<dbReference type="EMBL" id="JADGJQ010000005">
    <property type="protein sequence ID" value="KAJ3183828.1"/>
    <property type="molecule type" value="Genomic_DNA"/>
</dbReference>
<keyword evidence="2" id="KW-1185">Reference proteome</keyword>
<organism evidence="1 2">
    <name type="scientific">Geranomyces variabilis</name>
    <dbReference type="NCBI Taxonomy" id="109894"/>
    <lineage>
        <taxon>Eukaryota</taxon>
        <taxon>Fungi</taxon>
        <taxon>Fungi incertae sedis</taxon>
        <taxon>Chytridiomycota</taxon>
        <taxon>Chytridiomycota incertae sedis</taxon>
        <taxon>Chytridiomycetes</taxon>
        <taxon>Spizellomycetales</taxon>
        <taxon>Powellomycetaceae</taxon>
        <taxon>Geranomyces</taxon>
    </lineage>
</organism>
<evidence type="ECO:0000313" key="1">
    <source>
        <dbReference type="EMBL" id="KAJ3183828.1"/>
    </source>
</evidence>
<proteinExistence type="predicted"/>
<name>A0AAD5TQN2_9FUNG</name>
<accession>A0AAD5TQN2</accession>
<protein>
    <submittedName>
        <fullName evidence="1">Uncharacterized protein</fullName>
    </submittedName>
</protein>
<dbReference type="AlphaFoldDB" id="A0AAD5TQN2"/>
<reference evidence="1" key="1">
    <citation type="submission" date="2020-05" db="EMBL/GenBank/DDBJ databases">
        <title>Phylogenomic resolution of chytrid fungi.</title>
        <authorList>
            <person name="Stajich J.E."/>
            <person name="Amses K."/>
            <person name="Simmons R."/>
            <person name="Seto K."/>
            <person name="Myers J."/>
            <person name="Bonds A."/>
            <person name="Quandt C.A."/>
            <person name="Barry K."/>
            <person name="Liu P."/>
            <person name="Grigoriev I."/>
            <person name="Longcore J.E."/>
            <person name="James T.Y."/>
        </authorList>
    </citation>
    <scope>NUCLEOTIDE SEQUENCE</scope>
    <source>
        <strain evidence="1">JEL0379</strain>
    </source>
</reference>
<sequence>MDSAQAGVGSADSANQSAKQQYKALKDRYRYVKRENELLAAECDAAATKLNRLKLGKTIMIDAAKAEQGSPRGGE</sequence>
<evidence type="ECO:0000313" key="2">
    <source>
        <dbReference type="Proteomes" id="UP001212152"/>
    </source>
</evidence>
<comment type="caution">
    <text evidence="1">The sequence shown here is derived from an EMBL/GenBank/DDBJ whole genome shotgun (WGS) entry which is preliminary data.</text>
</comment>